<protein>
    <submittedName>
        <fullName evidence="2">Uncharacterized protein</fullName>
    </submittedName>
</protein>
<accession>A0A9J6EM53</accession>
<dbReference type="Proteomes" id="UP000821866">
    <property type="component" value="Chromosome 11"/>
</dbReference>
<proteinExistence type="predicted"/>
<reference evidence="2" key="2">
    <citation type="submission" date="2021-09" db="EMBL/GenBank/DDBJ databases">
        <authorList>
            <person name="Jia N."/>
            <person name="Wang J."/>
            <person name="Shi W."/>
            <person name="Du L."/>
            <person name="Sun Y."/>
            <person name="Zhan W."/>
            <person name="Jiang J."/>
            <person name="Wang Q."/>
            <person name="Zhang B."/>
            <person name="Ji P."/>
            <person name="Sakyi L.B."/>
            <person name="Cui X."/>
            <person name="Yuan T."/>
            <person name="Jiang B."/>
            <person name="Yang W."/>
            <person name="Lam T.T.-Y."/>
            <person name="Chang Q."/>
            <person name="Ding S."/>
            <person name="Wang X."/>
            <person name="Zhu J."/>
            <person name="Ruan X."/>
            <person name="Zhao L."/>
            <person name="Wei J."/>
            <person name="Que T."/>
            <person name="Du C."/>
            <person name="Cheng J."/>
            <person name="Dai P."/>
            <person name="Han X."/>
            <person name="Huang E."/>
            <person name="Gao Y."/>
            <person name="Liu J."/>
            <person name="Shao H."/>
            <person name="Ye R."/>
            <person name="Li L."/>
            <person name="Wei W."/>
            <person name="Wang X."/>
            <person name="Wang C."/>
            <person name="Huo Q."/>
            <person name="Li W."/>
            <person name="Guo W."/>
            <person name="Chen H."/>
            <person name="Chen S."/>
            <person name="Zhou L."/>
            <person name="Zhou L."/>
            <person name="Ni X."/>
            <person name="Tian J."/>
            <person name="Zhou Y."/>
            <person name="Sheng Y."/>
            <person name="Liu T."/>
            <person name="Pan Y."/>
            <person name="Xia L."/>
            <person name="Li J."/>
            <person name="Zhao F."/>
            <person name="Cao W."/>
        </authorList>
    </citation>
    <scope>NUCLEOTIDE SEQUENCE</scope>
    <source>
        <strain evidence="2">Rmic-2018</strain>
        <tissue evidence="2">Larvae</tissue>
    </source>
</reference>
<sequence>MWYDSLLCVNKSWPEWKVELKRSLPATAGMQRLPREMEDRIYKRGEPIKCYYYDKLTKARRRNLSEQACIEYLITSLNNQDIIRAISTRTYDSTEELLHCLKRLHERVRTVGSRHSSHSKASGFKTLASHCNKDSRAAEAALNEYKHNQQYSELRSETEPFGPRRKHPPSEKAGPRCFNCNKYGQGIFQLPESTGEGEVQRLQPKWTRGPELPGKGEWAAPLSKRCVSGHPCSERGEQKTLHAG</sequence>
<gene>
    <name evidence="2" type="ORF">HPB51_005146</name>
</gene>
<name>A0A9J6EM53_RHIMP</name>
<keyword evidence="3" id="KW-1185">Reference proteome</keyword>
<evidence type="ECO:0000313" key="3">
    <source>
        <dbReference type="Proteomes" id="UP000821866"/>
    </source>
</evidence>
<dbReference type="AlphaFoldDB" id="A0A9J6EM53"/>
<feature type="region of interest" description="Disordered" evidence="1">
    <location>
        <begin position="150"/>
        <end position="176"/>
    </location>
</feature>
<evidence type="ECO:0000256" key="1">
    <source>
        <dbReference type="SAM" id="MobiDB-lite"/>
    </source>
</evidence>
<reference evidence="2" key="1">
    <citation type="journal article" date="2020" name="Cell">
        <title>Large-Scale Comparative Analyses of Tick Genomes Elucidate Their Genetic Diversity and Vector Capacities.</title>
        <authorList>
            <consortium name="Tick Genome and Microbiome Consortium (TIGMIC)"/>
            <person name="Jia N."/>
            <person name="Wang J."/>
            <person name="Shi W."/>
            <person name="Du L."/>
            <person name="Sun Y."/>
            <person name="Zhan W."/>
            <person name="Jiang J.F."/>
            <person name="Wang Q."/>
            <person name="Zhang B."/>
            <person name="Ji P."/>
            <person name="Bell-Sakyi L."/>
            <person name="Cui X.M."/>
            <person name="Yuan T.T."/>
            <person name="Jiang B.G."/>
            <person name="Yang W.F."/>
            <person name="Lam T.T."/>
            <person name="Chang Q.C."/>
            <person name="Ding S.J."/>
            <person name="Wang X.J."/>
            <person name="Zhu J.G."/>
            <person name="Ruan X.D."/>
            <person name="Zhao L."/>
            <person name="Wei J.T."/>
            <person name="Ye R.Z."/>
            <person name="Que T.C."/>
            <person name="Du C.H."/>
            <person name="Zhou Y.H."/>
            <person name="Cheng J.X."/>
            <person name="Dai P.F."/>
            <person name="Guo W.B."/>
            <person name="Han X.H."/>
            <person name="Huang E.J."/>
            <person name="Li L.F."/>
            <person name="Wei W."/>
            <person name="Gao Y.C."/>
            <person name="Liu J.Z."/>
            <person name="Shao H.Z."/>
            <person name="Wang X."/>
            <person name="Wang C.C."/>
            <person name="Yang T.C."/>
            <person name="Huo Q.B."/>
            <person name="Li W."/>
            <person name="Chen H.Y."/>
            <person name="Chen S.E."/>
            <person name="Zhou L.G."/>
            <person name="Ni X.B."/>
            <person name="Tian J.H."/>
            <person name="Sheng Y."/>
            <person name="Liu T."/>
            <person name="Pan Y.S."/>
            <person name="Xia L.Y."/>
            <person name="Li J."/>
            <person name="Zhao F."/>
            <person name="Cao W.C."/>
        </authorList>
    </citation>
    <scope>NUCLEOTIDE SEQUENCE</scope>
    <source>
        <strain evidence="2">Rmic-2018</strain>
    </source>
</reference>
<organism evidence="2 3">
    <name type="scientific">Rhipicephalus microplus</name>
    <name type="common">Cattle tick</name>
    <name type="synonym">Boophilus microplus</name>
    <dbReference type="NCBI Taxonomy" id="6941"/>
    <lineage>
        <taxon>Eukaryota</taxon>
        <taxon>Metazoa</taxon>
        <taxon>Ecdysozoa</taxon>
        <taxon>Arthropoda</taxon>
        <taxon>Chelicerata</taxon>
        <taxon>Arachnida</taxon>
        <taxon>Acari</taxon>
        <taxon>Parasitiformes</taxon>
        <taxon>Ixodida</taxon>
        <taxon>Ixodoidea</taxon>
        <taxon>Ixodidae</taxon>
        <taxon>Rhipicephalinae</taxon>
        <taxon>Rhipicephalus</taxon>
        <taxon>Boophilus</taxon>
    </lineage>
</organism>
<dbReference type="EMBL" id="JABSTU010000003">
    <property type="protein sequence ID" value="KAH8035422.1"/>
    <property type="molecule type" value="Genomic_DNA"/>
</dbReference>
<comment type="caution">
    <text evidence="2">The sequence shown here is derived from an EMBL/GenBank/DDBJ whole genome shotgun (WGS) entry which is preliminary data.</text>
</comment>
<evidence type="ECO:0000313" key="2">
    <source>
        <dbReference type="EMBL" id="KAH8035422.1"/>
    </source>
</evidence>